<proteinExistence type="predicted"/>
<accession>A0A845LFW9</accession>
<dbReference type="Pfam" id="PF20316">
    <property type="entry name" value="DUF6612"/>
    <property type="match status" value="1"/>
</dbReference>
<organism evidence="2 3">
    <name type="scientific">Heliomicrobium gestii</name>
    <name type="common">Heliobacterium gestii</name>
    <dbReference type="NCBI Taxonomy" id="2699"/>
    <lineage>
        <taxon>Bacteria</taxon>
        <taxon>Bacillati</taxon>
        <taxon>Bacillota</taxon>
        <taxon>Clostridia</taxon>
        <taxon>Eubacteriales</taxon>
        <taxon>Heliobacteriaceae</taxon>
        <taxon>Heliomicrobium</taxon>
    </lineage>
</organism>
<dbReference type="EMBL" id="WXEX01000016">
    <property type="protein sequence ID" value="MZP44451.1"/>
    <property type="molecule type" value="Genomic_DNA"/>
</dbReference>
<name>A0A845LFW9_HELGE</name>
<protein>
    <recommendedName>
        <fullName evidence="4">Outer membrane lipoprotein-sorting protein</fullName>
    </recommendedName>
</protein>
<dbReference type="OrthoDB" id="2080730at2"/>
<reference evidence="2 3" key="1">
    <citation type="submission" date="2020-01" db="EMBL/GenBank/DDBJ databases">
        <title>Whole genome sequence of Heliobacterium gestii DSM 11169.</title>
        <authorList>
            <person name="Kyndt J.A."/>
            <person name="Meyer T.E."/>
        </authorList>
    </citation>
    <scope>NUCLEOTIDE SEQUENCE [LARGE SCALE GENOMIC DNA]</scope>
    <source>
        <strain evidence="2 3">DSM 11169</strain>
    </source>
</reference>
<evidence type="ECO:0000256" key="1">
    <source>
        <dbReference type="SAM" id="SignalP"/>
    </source>
</evidence>
<dbReference type="Gene3D" id="2.50.20.20">
    <property type="match status" value="1"/>
</dbReference>
<feature type="signal peptide" evidence="1">
    <location>
        <begin position="1"/>
        <end position="23"/>
    </location>
</feature>
<feature type="chain" id="PRO_5032349137" description="Outer membrane lipoprotein-sorting protein" evidence="1">
    <location>
        <begin position="24"/>
        <end position="319"/>
    </location>
</feature>
<evidence type="ECO:0000313" key="3">
    <source>
        <dbReference type="Proteomes" id="UP000471031"/>
    </source>
</evidence>
<sequence length="319" mass="35204">MKRWLLNGILGLSLLIAPGAAMADDMGEAAEEAPAISAEAPASNPAMDVFRKATEVSARLTSYLMSGDLQATINIPEAPAPLTANLKLQGAVATEPSRFAMNMTMEMPKLAGQPAVPNAPGSLDFRFYFDGKQMYMQFPSPKNPASNQWVKQELNLPAGYENLLTQSQNPAKALEMMDKMGLMPTNMEETWIDGQRYYVVTVQIDNARFKSYMQEMMALSQPKEGVSPAEMNEALKKIDMDFRYTYYINADTYVTDKTELNGSERIAAEGKTLSIDITGTVRTHDVNMPVKFPDVSNAIDMKELEKQAEKTAKGIKTSK</sequence>
<evidence type="ECO:0000313" key="2">
    <source>
        <dbReference type="EMBL" id="MZP44451.1"/>
    </source>
</evidence>
<gene>
    <name evidence="2" type="ORF">GTO89_15570</name>
</gene>
<dbReference type="AlphaFoldDB" id="A0A845LFW9"/>
<comment type="caution">
    <text evidence="2">The sequence shown here is derived from an EMBL/GenBank/DDBJ whole genome shotgun (WGS) entry which is preliminary data.</text>
</comment>
<keyword evidence="3" id="KW-1185">Reference proteome</keyword>
<keyword evidence="1" id="KW-0732">Signal</keyword>
<dbReference type="RefSeq" id="WP_161263020.1">
    <property type="nucleotide sequence ID" value="NZ_JAFBDC010000017.1"/>
</dbReference>
<dbReference type="Proteomes" id="UP000471031">
    <property type="component" value="Unassembled WGS sequence"/>
</dbReference>
<dbReference type="InterPro" id="IPR046720">
    <property type="entry name" value="DUF6612"/>
</dbReference>
<evidence type="ECO:0008006" key="4">
    <source>
        <dbReference type="Google" id="ProtNLM"/>
    </source>
</evidence>